<evidence type="ECO:0000256" key="2">
    <source>
        <dbReference type="SAM" id="SignalP"/>
    </source>
</evidence>
<keyword evidence="4" id="KW-1185">Reference proteome</keyword>
<name>A0ABX1M313_9CYAN</name>
<reference evidence="3 4" key="1">
    <citation type="submission" date="2018-06" db="EMBL/GenBank/DDBJ databases">
        <title>Comparative genomics of Brasilonema spp. strains.</title>
        <authorList>
            <person name="Alvarenga D.O."/>
            <person name="Fiore M.F."/>
            <person name="Varani A.M."/>
        </authorList>
    </citation>
    <scope>NUCLEOTIDE SEQUENCE [LARGE SCALE GENOMIC DNA]</scope>
    <source>
        <strain evidence="3 4">UFV-OR1</strain>
    </source>
</reference>
<protein>
    <submittedName>
        <fullName evidence="3">Uncharacterized protein</fullName>
    </submittedName>
</protein>
<feature type="signal peptide" evidence="2">
    <location>
        <begin position="1"/>
        <end position="30"/>
    </location>
</feature>
<keyword evidence="2" id="KW-0732">Signal</keyword>
<feature type="chain" id="PRO_5046718136" evidence="2">
    <location>
        <begin position="31"/>
        <end position="126"/>
    </location>
</feature>
<evidence type="ECO:0000256" key="1">
    <source>
        <dbReference type="SAM" id="MobiDB-lite"/>
    </source>
</evidence>
<evidence type="ECO:0000313" key="3">
    <source>
        <dbReference type="EMBL" id="NMF62885.1"/>
    </source>
</evidence>
<feature type="compositionally biased region" description="Low complexity" evidence="1">
    <location>
        <begin position="57"/>
        <end position="69"/>
    </location>
</feature>
<proteinExistence type="predicted"/>
<gene>
    <name evidence="3" type="ORF">DP115_08885</name>
</gene>
<accession>A0ABX1M313</accession>
<dbReference type="EMBL" id="QMEC01000025">
    <property type="protein sequence ID" value="NMF62885.1"/>
    <property type="molecule type" value="Genomic_DNA"/>
</dbReference>
<dbReference type="PROSITE" id="PS51257">
    <property type="entry name" value="PROKAR_LIPOPROTEIN"/>
    <property type="match status" value="1"/>
</dbReference>
<sequence>MKSKLLSLGFFSLTAISPFFIPSLTPSASAGCVGVTAGTQIAISREARQSTRVNRQSSPGCSGSTSVSTGKQVCINNDGACEQRRTVNQNFEGGNRRGGYDPVKDINVDVNVPVHVKSPRAPFSNR</sequence>
<comment type="caution">
    <text evidence="3">The sequence shown here is derived from an EMBL/GenBank/DDBJ whole genome shotgun (WGS) entry which is preliminary data.</text>
</comment>
<organism evidence="3 4">
    <name type="scientific">Brasilonema octagenarum UFV-OR1</name>
    <dbReference type="NCBI Taxonomy" id="417115"/>
    <lineage>
        <taxon>Bacteria</taxon>
        <taxon>Bacillati</taxon>
        <taxon>Cyanobacteriota</taxon>
        <taxon>Cyanophyceae</taxon>
        <taxon>Nostocales</taxon>
        <taxon>Scytonemataceae</taxon>
        <taxon>Brasilonema</taxon>
        <taxon>Octagenarum group</taxon>
    </lineage>
</organism>
<feature type="region of interest" description="Disordered" evidence="1">
    <location>
        <begin position="46"/>
        <end position="69"/>
    </location>
</feature>
<evidence type="ECO:0000313" key="4">
    <source>
        <dbReference type="Proteomes" id="UP000762253"/>
    </source>
</evidence>
<dbReference type="Proteomes" id="UP000762253">
    <property type="component" value="Unassembled WGS sequence"/>
</dbReference>
<dbReference type="RefSeq" id="WP_169264486.1">
    <property type="nucleotide sequence ID" value="NZ_QMEC01000025.1"/>
</dbReference>